<evidence type="ECO:0000256" key="1">
    <source>
        <dbReference type="SAM" id="MobiDB-lite"/>
    </source>
</evidence>
<name>C4JSW0_UNCRE</name>
<dbReference type="InParanoid" id="C4JSW0"/>
<evidence type="ECO:0000313" key="3">
    <source>
        <dbReference type="Proteomes" id="UP000002058"/>
    </source>
</evidence>
<organism evidence="2 3">
    <name type="scientific">Uncinocarpus reesii (strain UAMH 1704)</name>
    <dbReference type="NCBI Taxonomy" id="336963"/>
    <lineage>
        <taxon>Eukaryota</taxon>
        <taxon>Fungi</taxon>
        <taxon>Dikarya</taxon>
        <taxon>Ascomycota</taxon>
        <taxon>Pezizomycotina</taxon>
        <taxon>Eurotiomycetes</taxon>
        <taxon>Eurotiomycetidae</taxon>
        <taxon>Onygenales</taxon>
        <taxon>Onygenaceae</taxon>
        <taxon>Uncinocarpus</taxon>
    </lineage>
</organism>
<dbReference type="EMBL" id="CH476617">
    <property type="protein sequence ID" value="EEP80707.1"/>
    <property type="molecule type" value="Genomic_DNA"/>
</dbReference>
<accession>C4JSW0</accession>
<feature type="compositionally biased region" description="Polar residues" evidence="1">
    <location>
        <begin position="28"/>
        <end position="42"/>
    </location>
</feature>
<gene>
    <name evidence="2" type="ORF">UREG_05549</name>
</gene>
<dbReference type="RefSeq" id="XP_002584860.1">
    <property type="nucleotide sequence ID" value="XM_002584814.1"/>
</dbReference>
<proteinExistence type="predicted"/>
<protein>
    <submittedName>
        <fullName evidence="2">Uncharacterized protein</fullName>
    </submittedName>
</protein>
<dbReference type="GeneID" id="8443456"/>
<reference evidence="3" key="1">
    <citation type="journal article" date="2009" name="Genome Res.">
        <title>Comparative genomic analyses of the human fungal pathogens Coccidioides and their relatives.</title>
        <authorList>
            <person name="Sharpton T.J."/>
            <person name="Stajich J.E."/>
            <person name="Rounsley S.D."/>
            <person name="Gardner M.J."/>
            <person name="Wortman J.R."/>
            <person name="Jordar V.S."/>
            <person name="Maiti R."/>
            <person name="Kodira C.D."/>
            <person name="Neafsey D.E."/>
            <person name="Zeng Q."/>
            <person name="Hung C.-Y."/>
            <person name="McMahan C."/>
            <person name="Muszewska A."/>
            <person name="Grynberg M."/>
            <person name="Mandel M.A."/>
            <person name="Kellner E.M."/>
            <person name="Barker B.M."/>
            <person name="Galgiani J.N."/>
            <person name="Orbach M.J."/>
            <person name="Kirkland T.N."/>
            <person name="Cole G.T."/>
            <person name="Henn M.R."/>
            <person name="Birren B.W."/>
            <person name="Taylor J.W."/>
        </authorList>
    </citation>
    <scope>NUCLEOTIDE SEQUENCE [LARGE SCALE GENOMIC DNA]</scope>
    <source>
        <strain evidence="3">UAMH 1704</strain>
    </source>
</reference>
<feature type="region of interest" description="Disordered" evidence="1">
    <location>
        <begin position="25"/>
        <end position="59"/>
    </location>
</feature>
<evidence type="ECO:0000313" key="2">
    <source>
        <dbReference type="EMBL" id="EEP80707.1"/>
    </source>
</evidence>
<dbReference type="Proteomes" id="UP000002058">
    <property type="component" value="Unassembled WGS sequence"/>
</dbReference>
<dbReference type="KEGG" id="ure:UREG_05549"/>
<keyword evidence="3" id="KW-1185">Reference proteome</keyword>
<sequence length="213" mass="23610">MNSLRDDANASANADALRFLVHQEAQERTGSQSQEIAVTSKNSWEKRAGRPSRLANPRPASKFECSEEIFHWWKDPFSPSFMPLREGRSPFDLPEAKYPYCCGNLDENLLPHVRCEGQSWTSRLGSWNRVVGQSGESAGADGGGGVCCVCLPRWPARTERIGPTKEGAKSHCQQQETQCSSCEAELRALEVCEVFSLNFEAFRKPSLSGRSAP</sequence>
<dbReference type="VEuPathDB" id="FungiDB:UREG_05549"/>
<dbReference type="AlphaFoldDB" id="C4JSW0"/>
<dbReference type="HOGENOM" id="CLU_1295263_0_0_1"/>